<organism evidence="1">
    <name type="scientific">Babesia bovis</name>
    <dbReference type="NCBI Taxonomy" id="5865"/>
    <lineage>
        <taxon>Eukaryota</taxon>
        <taxon>Sar</taxon>
        <taxon>Alveolata</taxon>
        <taxon>Apicomplexa</taxon>
        <taxon>Aconoidasida</taxon>
        <taxon>Piroplasmida</taxon>
        <taxon>Babesiidae</taxon>
        <taxon>Babesia</taxon>
    </lineage>
</organism>
<reference evidence="1" key="1">
    <citation type="journal article" date="2014" name="BMC Genomics">
        <title>The Babesia bovis gene and promoter model: an update from full-length EST analysis.</title>
        <authorList>
            <person name="Yamagishi J."/>
            <person name="Wakaguri H."/>
            <person name="Yokoyama N."/>
            <person name="Yamashita R."/>
            <person name="Suzuki Y."/>
            <person name="Xuan X."/>
            <person name="Igarashi I."/>
        </authorList>
    </citation>
    <scope>NUCLEOTIDE SEQUENCE</scope>
    <source>
        <strain evidence="1">Texas</strain>
    </source>
</reference>
<evidence type="ECO:0000313" key="1">
    <source>
        <dbReference type="EMBL" id="BAN64500.1"/>
    </source>
</evidence>
<dbReference type="AlphaFoldDB" id="S6C7X4"/>
<name>S6C7X4_BABBO</name>
<protein>
    <submittedName>
        <fullName evidence="1">Uncharacterized protein</fullName>
    </submittedName>
</protein>
<accession>S6C7X4</accession>
<proteinExistence type="evidence at transcript level"/>
<sequence length="97" mass="11155">MLLKNVLELGIHHVTRHQKPIQVNGTSLSIPPTLNELYEAPCYCVVGIPRECDLENALSHQTTHYDHFLQQVNHYIKRPTVRTRMVRSALGSHQFGR</sequence>
<dbReference type="EMBL" id="AK440706">
    <property type="protein sequence ID" value="BAN64500.1"/>
    <property type="molecule type" value="mRNA"/>
</dbReference>